<dbReference type="InterPro" id="IPR032345">
    <property type="entry name" value="PnbB"/>
</dbReference>
<dbReference type="RefSeq" id="XP_044722965.1">
    <property type="nucleotide sequence ID" value="XM_044861939.1"/>
</dbReference>
<evidence type="ECO:0000313" key="3">
    <source>
        <dbReference type="Proteomes" id="UP000824596"/>
    </source>
</evidence>
<sequence>MGATSSDKTAVLDLARWPTAEQFVTRCCMKPRTPGQELEARLNRDFGPGNEFYQDFCRYIRQGLREGWVAETEITGPEYRRGKIALPSERTRYFSITTVYMESPEDGVLRGEYHQHPYGEINCVVPVDTDDDGKQKKKGRPELRGLQGWQGAGWTSPGPGSHHYPEVRGGALVSVVILPAGRICYEAEPGRPQPTSV</sequence>
<reference evidence="2" key="1">
    <citation type="submission" date="2021-09" db="EMBL/GenBank/DDBJ databases">
        <title>A high-quality genome of the endoparasitic fungus Hirsutella rhossiliensis with a comparison of Hirsutella genomes reveals transposable elements contributing to genome size variation.</title>
        <authorList>
            <person name="Lin R."/>
            <person name="Jiao Y."/>
            <person name="Sun X."/>
            <person name="Ling J."/>
            <person name="Xie B."/>
            <person name="Cheng X."/>
        </authorList>
    </citation>
    <scope>NUCLEOTIDE SEQUENCE</scope>
    <source>
        <strain evidence="2">HR02</strain>
    </source>
</reference>
<dbReference type="Proteomes" id="UP000824596">
    <property type="component" value="Unassembled WGS sequence"/>
</dbReference>
<organism evidence="2 3">
    <name type="scientific">Hirsutella rhossiliensis</name>
    <dbReference type="NCBI Taxonomy" id="111463"/>
    <lineage>
        <taxon>Eukaryota</taxon>
        <taxon>Fungi</taxon>
        <taxon>Dikarya</taxon>
        <taxon>Ascomycota</taxon>
        <taxon>Pezizomycotina</taxon>
        <taxon>Sordariomycetes</taxon>
        <taxon>Hypocreomycetidae</taxon>
        <taxon>Hypocreales</taxon>
        <taxon>Ophiocordycipitaceae</taxon>
        <taxon>Hirsutella</taxon>
    </lineage>
</organism>
<comment type="caution">
    <text evidence="2">The sequence shown here is derived from an EMBL/GenBank/DDBJ whole genome shotgun (WGS) entry which is preliminary data.</text>
</comment>
<protein>
    <submittedName>
        <fullName evidence="2">p-hydroxylaminobenzoate lyase</fullName>
    </submittedName>
</protein>
<dbReference type="AlphaFoldDB" id="A0A9P8N2K2"/>
<dbReference type="Pfam" id="PF16155">
    <property type="entry name" value="PnbB"/>
    <property type="match status" value="1"/>
</dbReference>
<dbReference type="GO" id="GO:0016829">
    <property type="term" value="F:lyase activity"/>
    <property type="evidence" value="ECO:0007669"/>
    <property type="project" value="UniProtKB-KW"/>
</dbReference>
<keyword evidence="3" id="KW-1185">Reference proteome</keyword>
<evidence type="ECO:0000313" key="2">
    <source>
        <dbReference type="EMBL" id="KAH0965452.1"/>
    </source>
</evidence>
<gene>
    <name evidence="2" type="ORF">HRG_03468</name>
</gene>
<feature type="region of interest" description="Disordered" evidence="1">
    <location>
        <begin position="128"/>
        <end position="165"/>
    </location>
</feature>
<keyword evidence="2" id="KW-0456">Lyase</keyword>
<accession>A0A9P8N2K2</accession>
<proteinExistence type="predicted"/>
<dbReference type="OrthoDB" id="2845956at2759"/>
<evidence type="ECO:0000256" key="1">
    <source>
        <dbReference type="SAM" id="MobiDB-lite"/>
    </source>
</evidence>
<dbReference type="GeneID" id="68352597"/>
<dbReference type="EMBL" id="JAIZPD010000003">
    <property type="protein sequence ID" value="KAH0965452.1"/>
    <property type="molecule type" value="Genomic_DNA"/>
</dbReference>
<name>A0A9P8N2K2_9HYPO</name>